<dbReference type="InterPro" id="IPR036249">
    <property type="entry name" value="Thioredoxin-like_sf"/>
</dbReference>
<evidence type="ECO:0000259" key="1">
    <source>
        <dbReference type="Pfam" id="PF13462"/>
    </source>
</evidence>
<evidence type="ECO:0000313" key="3">
    <source>
        <dbReference type="Proteomes" id="UP001370590"/>
    </source>
</evidence>
<dbReference type="Pfam" id="PF13462">
    <property type="entry name" value="Thioredoxin_4"/>
    <property type="match status" value="1"/>
</dbReference>
<protein>
    <submittedName>
        <fullName evidence="2">Thioredoxin domain-containing protein</fullName>
    </submittedName>
</protein>
<keyword evidence="3" id="KW-1185">Reference proteome</keyword>
<proteinExistence type="predicted"/>
<dbReference type="Gene3D" id="3.40.30.10">
    <property type="entry name" value="Glutaredoxin"/>
    <property type="match status" value="1"/>
</dbReference>
<name>A0ABU8SM35_9LACO</name>
<accession>A0ABU8SM35</accession>
<gene>
    <name evidence="2" type="ORF">R4146_07340</name>
</gene>
<comment type="caution">
    <text evidence="2">The sequence shown here is derived from an EMBL/GenBank/DDBJ whole genome shotgun (WGS) entry which is preliminary data.</text>
</comment>
<dbReference type="RefSeq" id="WP_339960805.1">
    <property type="nucleotide sequence ID" value="NZ_JAWMWH010000003.1"/>
</dbReference>
<evidence type="ECO:0000313" key="2">
    <source>
        <dbReference type="EMBL" id="MEJ6400956.1"/>
    </source>
</evidence>
<dbReference type="EMBL" id="JAWMWH010000003">
    <property type="protein sequence ID" value="MEJ6400956.1"/>
    <property type="molecule type" value="Genomic_DNA"/>
</dbReference>
<dbReference type="Gene3D" id="1.10.1200.90">
    <property type="entry name" value="DsbA-like domain"/>
    <property type="match status" value="1"/>
</dbReference>
<sequence length="162" mass="18285">MKEISMDSHDTLNLGSPSAPHQLTVVMNLSCRYCKKWWSRNLADVEQALRSGNLGLHIKFWTKDKSALRIGNIAHQFIDFSQPEIAFGFVKALINAQNNFKRCSVEQVPEYLEDNYGVTLHNSKQATEATTLALQEAGVRGIPTIVLDGTWHDSFHYRLPAL</sequence>
<reference evidence="2 3" key="1">
    <citation type="submission" date="2023-10" db="EMBL/GenBank/DDBJ databases">
        <title>Nicoliella lavandulae sp. nov. isolated from Lavandula angustifolia flowers.</title>
        <authorList>
            <person name="Alcantara C."/>
            <person name="Zuniga M."/>
            <person name="Landete J.M."/>
            <person name="Monedero V."/>
        </authorList>
    </citation>
    <scope>NUCLEOTIDE SEQUENCE [LARGE SCALE GENOMIC DNA]</scope>
    <source>
        <strain evidence="2 3">Es01</strain>
    </source>
</reference>
<dbReference type="SUPFAM" id="SSF52833">
    <property type="entry name" value="Thioredoxin-like"/>
    <property type="match status" value="1"/>
</dbReference>
<dbReference type="InterPro" id="IPR012336">
    <property type="entry name" value="Thioredoxin-like_fold"/>
</dbReference>
<feature type="domain" description="Thioredoxin-like fold" evidence="1">
    <location>
        <begin position="10"/>
        <end position="153"/>
    </location>
</feature>
<organism evidence="2 3">
    <name type="scientific">Nicoliella lavandulae</name>
    <dbReference type="NCBI Taxonomy" id="3082954"/>
    <lineage>
        <taxon>Bacteria</taxon>
        <taxon>Bacillati</taxon>
        <taxon>Bacillota</taxon>
        <taxon>Bacilli</taxon>
        <taxon>Lactobacillales</taxon>
        <taxon>Lactobacillaceae</taxon>
        <taxon>Nicoliella</taxon>
    </lineage>
</organism>
<dbReference type="Proteomes" id="UP001370590">
    <property type="component" value="Unassembled WGS sequence"/>
</dbReference>